<keyword evidence="4" id="KW-1185">Reference proteome</keyword>
<dbReference type="CDD" id="cd03788">
    <property type="entry name" value="GT20_TPS"/>
    <property type="match status" value="1"/>
</dbReference>
<feature type="compositionally biased region" description="Low complexity" evidence="2">
    <location>
        <begin position="481"/>
        <end position="496"/>
    </location>
</feature>
<sequence length="510" mass="55587">MGRLVIVSNRVAVPKRGEPPAAGGLAVALKDAFSSRGGLWFGWSGTASAEPADVVRHARRAGVDYAVIDLSQAAYDGFYAGYANSALWPMFHFRLGLLSYDRRQADCYWQVNQHYAEKLLPLLRPDDTVWVHDYQMIPLGAALRAMGSKHRIGYFHHIPFPPWAVFSAMPGAEDLIRDLLSYDLVGVQTNRDLTGLIDCMAQGTGMKVRPGPEVRLRGRRVQLRAFPISIATDEFSELAARSVKSAEAKRLGASLTGRAMVIGAERLDYTKGLPERFKGFAALLENFPEHRGKVTYLQVAAPSREDVESYKGLKRKIETLAGRINGEYSDADWTPVRYVGRAMPRDTLAGYYRMARVGLVTPLRDGMNLVAKEYVAAQDPEDPGVLVLSKFAGAAEGMPEALSVNPLDAVGMAETLHAALTMGQEERRERHGAMLRRLRENSVGGWAAGFLDVLEGRVPAEAPPTRAAALAVFQPRLLSRSASTSSDKASGDSSGSQVAALSSAMAKRAR</sequence>
<feature type="region of interest" description="Disordered" evidence="2">
    <location>
        <begin position="481"/>
        <end position="510"/>
    </location>
</feature>
<name>A0ABT1X2W1_9PROT</name>
<dbReference type="Proteomes" id="UP001524642">
    <property type="component" value="Unassembled WGS sequence"/>
</dbReference>
<evidence type="ECO:0000313" key="3">
    <source>
        <dbReference type="EMBL" id="MCR0981738.1"/>
    </source>
</evidence>
<comment type="similarity">
    <text evidence="1">Belongs to the glycosyltransferase 20 family.</text>
</comment>
<gene>
    <name evidence="3" type="ORF">NRP21_06725</name>
</gene>
<dbReference type="PANTHER" id="PTHR10788">
    <property type="entry name" value="TREHALOSE-6-PHOSPHATE SYNTHASE"/>
    <property type="match status" value="1"/>
</dbReference>
<dbReference type="PANTHER" id="PTHR10788:SF106">
    <property type="entry name" value="BCDNA.GH08860"/>
    <property type="match status" value="1"/>
</dbReference>
<protein>
    <submittedName>
        <fullName evidence="3">Trehalose-6-phosphate synthase</fullName>
    </submittedName>
</protein>
<dbReference type="Gene3D" id="3.40.50.2000">
    <property type="entry name" value="Glycogen Phosphorylase B"/>
    <property type="match status" value="2"/>
</dbReference>
<reference evidence="3 4" key="1">
    <citation type="submission" date="2022-06" db="EMBL/GenBank/DDBJ databases">
        <title>Roseomonas CN29.</title>
        <authorList>
            <person name="Cheng Y."/>
            <person name="He X."/>
        </authorList>
    </citation>
    <scope>NUCLEOTIDE SEQUENCE [LARGE SCALE GENOMIC DNA]</scope>
    <source>
        <strain evidence="3 4">CN29</strain>
    </source>
</reference>
<evidence type="ECO:0000256" key="1">
    <source>
        <dbReference type="ARBA" id="ARBA00008799"/>
    </source>
</evidence>
<evidence type="ECO:0000256" key="2">
    <source>
        <dbReference type="SAM" id="MobiDB-lite"/>
    </source>
</evidence>
<organism evidence="3 4">
    <name type="scientific">Roseomonas populi</name>
    <dbReference type="NCBI Taxonomy" id="3121582"/>
    <lineage>
        <taxon>Bacteria</taxon>
        <taxon>Pseudomonadati</taxon>
        <taxon>Pseudomonadota</taxon>
        <taxon>Alphaproteobacteria</taxon>
        <taxon>Acetobacterales</taxon>
        <taxon>Roseomonadaceae</taxon>
        <taxon>Roseomonas</taxon>
    </lineage>
</organism>
<dbReference type="InterPro" id="IPR001830">
    <property type="entry name" value="Glyco_trans_20"/>
</dbReference>
<proteinExistence type="inferred from homology"/>
<evidence type="ECO:0000313" key="4">
    <source>
        <dbReference type="Proteomes" id="UP001524642"/>
    </source>
</evidence>
<dbReference type="Pfam" id="PF00982">
    <property type="entry name" value="Glyco_transf_20"/>
    <property type="match status" value="1"/>
</dbReference>
<dbReference type="SUPFAM" id="SSF53756">
    <property type="entry name" value="UDP-Glycosyltransferase/glycogen phosphorylase"/>
    <property type="match status" value="1"/>
</dbReference>
<dbReference type="EMBL" id="JANJOU010000003">
    <property type="protein sequence ID" value="MCR0981738.1"/>
    <property type="molecule type" value="Genomic_DNA"/>
</dbReference>
<comment type="caution">
    <text evidence="3">The sequence shown here is derived from an EMBL/GenBank/DDBJ whole genome shotgun (WGS) entry which is preliminary data.</text>
</comment>
<accession>A0ABT1X2W1</accession>
<dbReference type="RefSeq" id="WP_257715400.1">
    <property type="nucleotide sequence ID" value="NZ_JANJOU010000003.1"/>
</dbReference>